<evidence type="ECO:0000256" key="2">
    <source>
        <dbReference type="SAM" id="MobiDB-lite"/>
    </source>
</evidence>
<feature type="compositionally biased region" description="Low complexity" evidence="2">
    <location>
        <begin position="156"/>
        <end position="180"/>
    </location>
</feature>
<dbReference type="PANTHER" id="PTHR31762:SF10">
    <property type="entry name" value="FAS-BINDING FACTOR-LIKE PROTEIN"/>
    <property type="match status" value="1"/>
</dbReference>
<protein>
    <recommendedName>
        <fullName evidence="5">Coiled-coil domain-containing protein SCD2</fullName>
    </recommendedName>
</protein>
<dbReference type="AlphaFoldDB" id="S8CPP5"/>
<feature type="non-terminal residue" evidence="3">
    <location>
        <position position="575"/>
    </location>
</feature>
<proteinExistence type="predicted"/>
<gene>
    <name evidence="3" type="ORF">M569_06050</name>
</gene>
<feature type="non-terminal residue" evidence="3">
    <location>
        <position position="1"/>
    </location>
</feature>
<evidence type="ECO:0008006" key="5">
    <source>
        <dbReference type="Google" id="ProtNLM"/>
    </source>
</evidence>
<keyword evidence="1" id="KW-0175">Coiled coil</keyword>
<evidence type="ECO:0000313" key="3">
    <source>
        <dbReference type="EMBL" id="EPS68720.1"/>
    </source>
</evidence>
<organism evidence="3 4">
    <name type="scientific">Genlisea aurea</name>
    <dbReference type="NCBI Taxonomy" id="192259"/>
    <lineage>
        <taxon>Eukaryota</taxon>
        <taxon>Viridiplantae</taxon>
        <taxon>Streptophyta</taxon>
        <taxon>Embryophyta</taxon>
        <taxon>Tracheophyta</taxon>
        <taxon>Spermatophyta</taxon>
        <taxon>Magnoliopsida</taxon>
        <taxon>eudicotyledons</taxon>
        <taxon>Gunneridae</taxon>
        <taxon>Pentapetalae</taxon>
        <taxon>asterids</taxon>
        <taxon>lamiids</taxon>
        <taxon>Lamiales</taxon>
        <taxon>Lentibulariaceae</taxon>
        <taxon>Genlisea</taxon>
    </lineage>
</organism>
<reference evidence="3 4" key="1">
    <citation type="journal article" date="2013" name="BMC Genomics">
        <title>The miniature genome of a carnivorous plant Genlisea aurea contains a low number of genes and short non-coding sequences.</title>
        <authorList>
            <person name="Leushkin E.V."/>
            <person name="Sutormin R.A."/>
            <person name="Nabieva E.R."/>
            <person name="Penin A.A."/>
            <person name="Kondrashov A.S."/>
            <person name="Logacheva M.D."/>
        </authorList>
    </citation>
    <scope>NUCLEOTIDE SEQUENCE [LARGE SCALE GENOMIC DNA]</scope>
</reference>
<feature type="coiled-coil region" evidence="1">
    <location>
        <begin position="243"/>
        <end position="328"/>
    </location>
</feature>
<evidence type="ECO:0000313" key="4">
    <source>
        <dbReference type="Proteomes" id="UP000015453"/>
    </source>
</evidence>
<feature type="compositionally biased region" description="Acidic residues" evidence="2">
    <location>
        <begin position="36"/>
        <end position="47"/>
    </location>
</feature>
<dbReference type="GO" id="GO:0000911">
    <property type="term" value="P:cytokinesis by cell plate formation"/>
    <property type="evidence" value="ECO:0007669"/>
    <property type="project" value="InterPro"/>
</dbReference>
<feature type="region of interest" description="Disordered" evidence="2">
    <location>
        <begin position="1"/>
        <end position="183"/>
    </location>
</feature>
<feature type="compositionally biased region" description="Polar residues" evidence="2">
    <location>
        <begin position="92"/>
        <end position="133"/>
    </location>
</feature>
<keyword evidence="4" id="KW-1185">Reference proteome</keyword>
<feature type="region of interest" description="Disordered" evidence="2">
    <location>
        <begin position="200"/>
        <end position="221"/>
    </location>
</feature>
<dbReference type="InterPro" id="IPR040321">
    <property type="entry name" value="SCD2-like"/>
</dbReference>
<dbReference type="OrthoDB" id="2014962at2759"/>
<evidence type="ECO:0000256" key="1">
    <source>
        <dbReference type="SAM" id="Coils"/>
    </source>
</evidence>
<dbReference type="Proteomes" id="UP000015453">
    <property type="component" value="Unassembled WGS sequence"/>
</dbReference>
<sequence>PLHHHTRSSSNVMKKPQNAKAAAQRLAQVMAHQSGEDDDDDEDDDLLYDLNSAPSSTGVGLAGSRPAAANRSPMSVRKTARPIPNARAVNPVDQQPLSGRNRTQIESLSARTRKSGGSDSTAPSNELRSSSFAKLSAPLPQATDSDEEAVVPPPSSAHGRSPSFASSSSDQQPSSARFSSAGRPSLRIKTAAAAAMAPPIGFPSIKSVPSGTPSESQLDKSKKLSLDFGTFKFKDPPTTQQSSSALQDELDMLQEENDSLLEKLRLAEERCEEAESRARQLEKQIASLGEGVTLESRLLSRQTARDEATSALEQLGNAEKEVRSLRTTTRRMILSKVEMEEVVLKRSWLAMCWGLCVRLGILGEIAGTRNEYWSAYASHPVEIILAAGRKAKDENLWRNTDLDEREKALKSRDEISQKPNVESMLLVEKGLRELTSLKVEEAIALAMAQNRRPSVQRFDASDELKLPADGENLTEVFELSPEESEGVLLKQAWLTYFWRRAIIQDLEPDIVDERLQFWINQGTKPPTSLDAVNAERGLVELRKLGIETKLWEECRRQADHPDSGERTLREIEYEI</sequence>
<comment type="caution">
    <text evidence="3">The sequence shown here is derived from an EMBL/GenBank/DDBJ whole genome shotgun (WGS) entry which is preliminary data.</text>
</comment>
<accession>S8CPP5</accession>
<dbReference type="PANTHER" id="PTHR31762">
    <property type="entry name" value="FAS-BINDING FACTOR-LIKE PROTEIN"/>
    <property type="match status" value="1"/>
</dbReference>
<feature type="compositionally biased region" description="Polar residues" evidence="2">
    <location>
        <begin position="207"/>
        <end position="216"/>
    </location>
</feature>
<name>S8CPP5_9LAMI</name>
<dbReference type="EMBL" id="AUSU01002473">
    <property type="protein sequence ID" value="EPS68720.1"/>
    <property type="molecule type" value="Genomic_DNA"/>
</dbReference>